<evidence type="ECO:0000313" key="3">
    <source>
        <dbReference type="Proteomes" id="UP000054524"/>
    </source>
</evidence>
<gene>
    <name evidence="2" type="ORF">NESG_00462</name>
</gene>
<keyword evidence="1" id="KW-1133">Transmembrane helix</keyword>
<dbReference type="GeneID" id="77675435"/>
<name>A0A086J5G6_NEMA1</name>
<evidence type="ECO:0000256" key="1">
    <source>
        <dbReference type="SAM" id="Phobius"/>
    </source>
</evidence>
<evidence type="ECO:0000313" key="2">
    <source>
        <dbReference type="EMBL" id="KFG27384.1"/>
    </source>
</evidence>
<dbReference type="Proteomes" id="UP000054524">
    <property type="component" value="Unassembled WGS sequence"/>
</dbReference>
<dbReference type="RefSeq" id="XP_052905939.1">
    <property type="nucleotide sequence ID" value="XM_053048114.1"/>
</dbReference>
<dbReference type="HOGENOM" id="CLU_2223923_0_0_1"/>
<sequence>MYIKYSGVVYHLLLASFLLLINSLGIYSMQCMKTLSFGFSEMHFDLSLFLLPEVQLFLGNRVFDIFCVLFGNEYKNVWDFQELNKDVYCIALWLVMSAYLFNSSFF</sequence>
<dbReference type="EMBL" id="AKIJ01000001">
    <property type="protein sequence ID" value="KFG27384.1"/>
    <property type="molecule type" value="Genomic_DNA"/>
</dbReference>
<keyword evidence="1" id="KW-0812">Transmembrane</keyword>
<reference evidence="2 3" key="1">
    <citation type="journal article" date="2014" name="Genome Announc.">
        <title>Genome Sequence of the Microsporidian Species Nematocida sp1 Strain ERTm6 (ATCC PRA-372).</title>
        <authorList>
            <person name="Bakowski M.A."/>
            <person name="Priest M."/>
            <person name="Young S."/>
            <person name="Cuomo C.A."/>
            <person name="Troemel E.R."/>
        </authorList>
    </citation>
    <scope>NUCLEOTIDE SEQUENCE [LARGE SCALE GENOMIC DNA]</scope>
    <source>
        <strain evidence="2 3">ERTm6</strain>
    </source>
</reference>
<protein>
    <submittedName>
        <fullName evidence="2">Uncharacterized protein</fullName>
    </submittedName>
</protein>
<organism evidence="2 3">
    <name type="scientific">Nematocida ausubeli (strain ATCC PRA-371 / ERTm2)</name>
    <name type="common">Nematode killer fungus</name>
    <dbReference type="NCBI Taxonomy" id="1913371"/>
    <lineage>
        <taxon>Eukaryota</taxon>
        <taxon>Fungi</taxon>
        <taxon>Fungi incertae sedis</taxon>
        <taxon>Microsporidia</taxon>
        <taxon>Nematocida</taxon>
    </lineage>
</organism>
<keyword evidence="3" id="KW-1185">Reference proteome</keyword>
<dbReference type="AlphaFoldDB" id="A0A086J5G6"/>
<comment type="caution">
    <text evidence="2">The sequence shown here is derived from an EMBL/GenBank/DDBJ whole genome shotgun (WGS) entry which is preliminary data.</text>
</comment>
<keyword evidence="1" id="KW-0472">Membrane</keyword>
<proteinExistence type="predicted"/>
<accession>A0A086J5G6</accession>
<feature type="transmembrane region" description="Helical" evidence="1">
    <location>
        <begin position="7"/>
        <end position="29"/>
    </location>
</feature>